<proteinExistence type="predicted"/>
<dbReference type="Proteomes" id="UP001208570">
    <property type="component" value="Unassembled WGS sequence"/>
</dbReference>
<evidence type="ECO:0000313" key="1">
    <source>
        <dbReference type="EMBL" id="KAK2151549.1"/>
    </source>
</evidence>
<comment type="caution">
    <text evidence="1">The sequence shown here is derived from an EMBL/GenBank/DDBJ whole genome shotgun (WGS) entry which is preliminary data.</text>
</comment>
<protein>
    <submittedName>
        <fullName evidence="1">Uncharacterized protein</fullName>
    </submittedName>
</protein>
<dbReference type="EMBL" id="JAODUP010000359">
    <property type="protein sequence ID" value="KAK2151549.1"/>
    <property type="molecule type" value="Genomic_DNA"/>
</dbReference>
<evidence type="ECO:0000313" key="2">
    <source>
        <dbReference type="Proteomes" id="UP001208570"/>
    </source>
</evidence>
<name>A0AAD9JE70_9ANNE</name>
<accession>A0AAD9JE70</accession>
<organism evidence="1 2">
    <name type="scientific">Paralvinella palmiformis</name>
    <dbReference type="NCBI Taxonomy" id="53620"/>
    <lineage>
        <taxon>Eukaryota</taxon>
        <taxon>Metazoa</taxon>
        <taxon>Spiralia</taxon>
        <taxon>Lophotrochozoa</taxon>
        <taxon>Annelida</taxon>
        <taxon>Polychaeta</taxon>
        <taxon>Sedentaria</taxon>
        <taxon>Canalipalpata</taxon>
        <taxon>Terebellida</taxon>
        <taxon>Terebelliformia</taxon>
        <taxon>Alvinellidae</taxon>
        <taxon>Paralvinella</taxon>
    </lineage>
</organism>
<keyword evidence="2" id="KW-1185">Reference proteome</keyword>
<sequence>MLGVVVESEAGWPLYPYDLGRGDSVITVGDNERNTFQLVFPNDGTRSITVFNYGLMTALSDTKFAGEEIESFPYYYLIKTGRQEHLAIAKKRFQWRTTRSPTCQ</sequence>
<gene>
    <name evidence="1" type="ORF">LSH36_359g00068</name>
</gene>
<dbReference type="AlphaFoldDB" id="A0AAD9JE70"/>
<reference evidence="1" key="1">
    <citation type="journal article" date="2023" name="Mol. Biol. Evol.">
        <title>Third-Generation Sequencing Reveals the Adaptive Role of the Epigenome in Three Deep-Sea Polychaetes.</title>
        <authorList>
            <person name="Perez M."/>
            <person name="Aroh O."/>
            <person name="Sun Y."/>
            <person name="Lan Y."/>
            <person name="Juniper S.K."/>
            <person name="Young C.R."/>
            <person name="Angers B."/>
            <person name="Qian P.Y."/>
        </authorList>
    </citation>
    <scope>NUCLEOTIDE SEQUENCE</scope>
    <source>
        <strain evidence="1">P08H-3</strain>
    </source>
</reference>